<dbReference type="EMBL" id="CM024804">
    <property type="protein sequence ID" value="KAG8010352.1"/>
    <property type="molecule type" value="Genomic_DNA"/>
</dbReference>
<sequence>SELQQELKMSQSEWKACPSPRMVVCILCQLQVKDFSQTQNRSQEDEGRARLCQGFTTFSPQSYSFQ</sequence>
<reference evidence="1" key="1">
    <citation type="submission" date="2020-04" db="EMBL/GenBank/DDBJ databases">
        <title>A chromosome-scale assembly and high-density genetic map of the yellow drum (Nibea albiflora) genome.</title>
        <authorList>
            <person name="Xu D."/>
            <person name="Zhang W."/>
            <person name="Chen R."/>
            <person name="Tan P."/>
            <person name="Wang L."/>
            <person name="Song H."/>
            <person name="Tian L."/>
            <person name="Zhu Q."/>
            <person name="Wang B."/>
        </authorList>
    </citation>
    <scope>NUCLEOTIDE SEQUENCE</scope>
    <source>
        <strain evidence="1">ZJHYS-2018</strain>
    </source>
</reference>
<comment type="caution">
    <text evidence="1">The sequence shown here is derived from an EMBL/GenBank/DDBJ whole genome shotgun (WGS) entry which is preliminary data.</text>
</comment>
<protein>
    <submittedName>
        <fullName evidence="1">Uncharacterized protein</fullName>
    </submittedName>
</protein>
<accession>A0ACB7F7K0</accession>
<keyword evidence="2" id="KW-1185">Reference proteome</keyword>
<evidence type="ECO:0000313" key="2">
    <source>
        <dbReference type="Proteomes" id="UP000805704"/>
    </source>
</evidence>
<proteinExistence type="predicted"/>
<organism evidence="1 2">
    <name type="scientific">Nibea albiflora</name>
    <name type="common">Yellow drum</name>
    <name type="synonym">Corvina albiflora</name>
    <dbReference type="NCBI Taxonomy" id="240163"/>
    <lineage>
        <taxon>Eukaryota</taxon>
        <taxon>Metazoa</taxon>
        <taxon>Chordata</taxon>
        <taxon>Craniata</taxon>
        <taxon>Vertebrata</taxon>
        <taxon>Euteleostomi</taxon>
        <taxon>Actinopterygii</taxon>
        <taxon>Neopterygii</taxon>
        <taxon>Teleostei</taxon>
        <taxon>Neoteleostei</taxon>
        <taxon>Acanthomorphata</taxon>
        <taxon>Eupercaria</taxon>
        <taxon>Sciaenidae</taxon>
        <taxon>Nibea</taxon>
    </lineage>
</organism>
<name>A0ACB7F7K0_NIBAL</name>
<dbReference type="Proteomes" id="UP000805704">
    <property type="component" value="Chromosome 16"/>
</dbReference>
<feature type="non-terminal residue" evidence="1">
    <location>
        <position position="1"/>
    </location>
</feature>
<evidence type="ECO:0000313" key="1">
    <source>
        <dbReference type="EMBL" id="KAG8010352.1"/>
    </source>
</evidence>
<gene>
    <name evidence="1" type="ORF">GBF38_014634</name>
</gene>